<organism evidence="1 2">
    <name type="scientific">Escherichia coli</name>
    <dbReference type="NCBI Taxonomy" id="562"/>
    <lineage>
        <taxon>Bacteria</taxon>
        <taxon>Pseudomonadati</taxon>
        <taxon>Pseudomonadota</taxon>
        <taxon>Gammaproteobacteria</taxon>
        <taxon>Enterobacterales</taxon>
        <taxon>Enterobacteriaceae</taxon>
        <taxon>Escherichia</taxon>
    </lineage>
</organism>
<dbReference type="SUPFAM" id="SSF49401">
    <property type="entry name" value="Bacterial adhesins"/>
    <property type="match status" value="1"/>
</dbReference>
<dbReference type="InterPro" id="IPR008966">
    <property type="entry name" value="Adhesion_dom_sf"/>
</dbReference>
<dbReference type="PANTHER" id="PTHR33420">
    <property type="entry name" value="FIMBRIAL SUBUNIT ELFA-RELATED"/>
    <property type="match status" value="1"/>
</dbReference>
<dbReference type="EMBL" id="AASEPP010000055">
    <property type="protein sequence ID" value="EFC2248707.1"/>
    <property type="molecule type" value="Genomic_DNA"/>
</dbReference>
<proteinExistence type="predicted"/>
<gene>
    <name evidence="1" type="ORF">E5H86_23470</name>
</gene>
<name>A0A137DA11_ECOLX</name>
<dbReference type="PANTHER" id="PTHR33420:SF26">
    <property type="entry name" value="FIMBRIAL SUBUNIT"/>
    <property type="match status" value="1"/>
</dbReference>
<dbReference type="Proteomes" id="UP000531916">
    <property type="component" value="Unassembled WGS sequence"/>
</dbReference>
<accession>A0A137DA11</accession>
<evidence type="ECO:0000313" key="2">
    <source>
        <dbReference type="Proteomes" id="UP000531916"/>
    </source>
</evidence>
<dbReference type="AlphaFoldDB" id="A0A137DA11"/>
<evidence type="ECO:0000313" key="1">
    <source>
        <dbReference type="EMBL" id="EFC2248707.1"/>
    </source>
</evidence>
<protein>
    <submittedName>
        <fullName evidence="1">Fimbrial protein</fullName>
    </submittedName>
</protein>
<comment type="caution">
    <text evidence="1">The sequence shown here is derived from an EMBL/GenBank/DDBJ whole genome shotgun (WGS) entry which is preliminary data.</text>
</comment>
<dbReference type="InterPro" id="IPR036937">
    <property type="entry name" value="Adhesion_dom_fimbrial_sf"/>
</dbReference>
<dbReference type="InterPro" id="IPR000259">
    <property type="entry name" value="Adhesion_dom_fimbrial"/>
</dbReference>
<sequence length="185" mass="19472">MSCSVKLLLALMGCSFISGIQPVWAADVNIKITGEIYIPPCKINGNDAEINIHFGKMSLYDVDGQKNAQTKTVTVSCDYYQGTPYIRIDGAVLQGAGDNVLKTTGANPSTLGVALYQGGDVNTAYPLKTGAGEQGKYGYKITRGLTGQNSTSGTFTFTAVPVKYGSGALIAGTFNATATMSIRYL</sequence>
<reference evidence="1 2" key="1">
    <citation type="submission" date="2019-04" db="EMBL/GenBank/DDBJ databases">
        <authorList>
            <consortium name="NARMS: The National Antimicrobial Resistance Monitoring System"/>
        </authorList>
    </citation>
    <scope>NUCLEOTIDE SEQUENCE [LARGE SCALE GENOMIC DNA]</scope>
    <source>
        <strain evidence="1 2">FSIS11919500</strain>
    </source>
</reference>
<dbReference type="Pfam" id="PF00419">
    <property type="entry name" value="Fimbrial"/>
    <property type="match status" value="1"/>
</dbReference>
<dbReference type="InterPro" id="IPR050263">
    <property type="entry name" value="Bact_Fimbrial_Adh_Pro"/>
</dbReference>
<dbReference type="Gene3D" id="2.60.40.1090">
    <property type="entry name" value="Fimbrial-type adhesion domain"/>
    <property type="match status" value="1"/>
</dbReference>
<dbReference type="GO" id="GO:0043709">
    <property type="term" value="P:cell adhesion involved in single-species biofilm formation"/>
    <property type="evidence" value="ECO:0007669"/>
    <property type="project" value="TreeGrafter"/>
</dbReference>
<dbReference type="GO" id="GO:0009289">
    <property type="term" value="C:pilus"/>
    <property type="evidence" value="ECO:0007669"/>
    <property type="project" value="InterPro"/>
</dbReference>